<keyword evidence="4" id="KW-0521">NADP</keyword>
<keyword evidence="2" id="KW-0285">Flavoprotein</keyword>
<evidence type="ECO:0000256" key="3">
    <source>
        <dbReference type="ARBA" id="ARBA00022827"/>
    </source>
</evidence>
<dbReference type="InterPro" id="IPR020946">
    <property type="entry name" value="Flavin_mOase-like"/>
</dbReference>
<accession>A0A024S0G5</accession>
<evidence type="ECO:0000256" key="5">
    <source>
        <dbReference type="ARBA" id="ARBA00023002"/>
    </source>
</evidence>
<evidence type="ECO:0000313" key="6">
    <source>
        <dbReference type="EMBL" id="ETR97885.1"/>
    </source>
</evidence>
<dbReference type="InterPro" id="IPR036188">
    <property type="entry name" value="FAD/NAD-bd_sf"/>
</dbReference>
<dbReference type="GO" id="GO:0050661">
    <property type="term" value="F:NADP binding"/>
    <property type="evidence" value="ECO:0007669"/>
    <property type="project" value="InterPro"/>
</dbReference>
<sequence>MGRKRLAKPKVVVCGLGIAGLSACKNLTEAGFDVTGFDASDAIGGLWHYSEGQRTSCLYNTRALVRRRMVGESDVPLEPGEIQAFLESYARQFGLESRLRLRTRVSAIDRVGDKWHLQLTKSDGEREEQAFDRLVLCTGLNHSPKRVHFEGIDDFKGQVFNTHTYKRQETSILSINLDGKRVLIVGLGATATDIARGLVGIAKSIFISHRNGCLMVRLPFGKANDFCFPPLRMQKESIKKPIVEQAQAFHKAFLDMQAEAYDVKPEWGLGNPPPMPYKLPIIGDGFYEHLVSGAVTLVSGLKRVHESHVELSDGKVLEVDVIIFSVGYTKSYSLVGQWDPSRNMPQAWKDAPGSMGRPLPRLYQGIFSLDFPDSLAFSEHVGSTLSATINGDMASMALAQVWAGNTKLPSDAEMARNADKQNQMAIFLAGKGEIYDPAMVDRAEWNLWVDKAAGLGIQDRIGNGWKSWRLMLTDYRLYKTLLDGTFVPQVYRLFDEGKRKPWAGARESFFKANGMS</sequence>
<name>A0A024S0G5_HYPJR</name>
<gene>
    <name evidence="6" type="ORF">M419DRAFT_133945</name>
</gene>
<dbReference type="OrthoDB" id="66881at2759"/>
<comment type="similarity">
    <text evidence="1">Belongs to the FMO family.</text>
</comment>
<dbReference type="InterPro" id="IPR050346">
    <property type="entry name" value="FMO-like"/>
</dbReference>
<dbReference type="PROSITE" id="PS51257">
    <property type="entry name" value="PROKAR_LIPOPROTEIN"/>
    <property type="match status" value="1"/>
</dbReference>
<dbReference type="InterPro" id="IPR000960">
    <property type="entry name" value="Flavin_mOase"/>
</dbReference>
<dbReference type="KEGG" id="trr:M419DRAFT_133945"/>
<keyword evidence="5" id="KW-0560">Oxidoreductase</keyword>
<dbReference type="HOGENOM" id="CLU_006909_8_1_1"/>
<dbReference type="PANTHER" id="PTHR23023">
    <property type="entry name" value="DIMETHYLANILINE MONOOXYGENASE"/>
    <property type="match status" value="1"/>
</dbReference>
<proteinExistence type="inferred from homology"/>
<protein>
    <submittedName>
        <fullName evidence="6">FAD/NAD(P)-binding domain-containing protein</fullName>
    </submittedName>
</protein>
<evidence type="ECO:0000256" key="2">
    <source>
        <dbReference type="ARBA" id="ARBA00022630"/>
    </source>
</evidence>
<reference evidence="7" key="1">
    <citation type="journal article" date="2013" name="Ind. Biotechnol.">
        <title>Comparative genomics analysis of Trichoderma reesei strains.</title>
        <authorList>
            <person name="Koike H."/>
            <person name="Aerts A."/>
            <person name="LaButti K."/>
            <person name="Grigoriev I.V."/>
            <person name="Baker S.E."/>
        </authorList>
    </citation>
    <scope>NUCLEOTIDE SEQUENCE [LARGE SCALE GENOMIC DNA]</scope>
    <source>
        <strain evidence="7">ATCC 56765 / BCRC 32924 / NRRL 11460 / Rut C-30</strain>
    </source>
</reference>
<dbReference type="GO" id="GO:0050660">
    <property type="term" value="F:flavin adenine dinucleotide binding"/>
    <property type="evidence" value="ECO:0007669"/>
    <property type="project" value="InterPro"/>
</dbReference>
<dbReference type="PRINTS" id="PR00370">
    <property type="entry name" value="FMOXYGENASE"/>
</dbReference>
<dbReference type="Proteomes" id="UP000024376">
    <property type="component" value="Unassembled WGS sequence"/>
</dbReference>
<dbReference type="GO" id="GO:0004499">
    <property type="term" value="F:N,N-dimethylaniline monooxygenase activity"/>
    <property type="evidence" value="ECO:0007669"/>
    <property type="project" value="InterPro"/>
</dbReference>
<evidence type="ECO:0000313" key="7">
    <source>
        <dbReference type="Proteomes" id="UP000024376"/>
    </source>
</evidence>
<dbReference type="SUPFAM" id="SSF51905">
    <property type="entry name" value="FAD/NAD(P)-binding domain"/>
    <property type="match status" value="2"/>
</dbReference>
<dbReference type="PIRSF" id="PIRSF000332">
    <property type="entry name" value="FMO"/>
    <property type="match status" value="1"/>
</dbReference>
<evidence type="ECO:0000256" key="4">
    <source>
        <dbReference type="ARBA" id="ARBA00022857"/>
    </source>
</evidence>
<dbReference type="Pfam" id="PF00743">
    <property type="entry name" value="FMO-like"/>
    <property type="match status" value="1"/>
</dbReference>
<dbReference type="AlphaFoldDB" id="A0A024S0G5"/>
<evidence type="ECO:0000256" key="1">
    <source>
        <dbReference type="ARBA" id="ARBA00009183"/>
    </source>
</evidence>
<dbReference type="EMBL" id="KI911166">
    <property type="protein sequence ID" value="ETR97885.1"/>
    <property type="molecule type" value="Genomic_DNA"/>
</dbReference>
<organism evidence="6 7">
    <name type="scientific">Hypocrea jecorina (strain ATCC 56765 / BCRC 32924 / NRRL 11460 / Rut C-30)</name>
    <name type="common">Trichoderma reesei</name>
    <dbReference type="NCBI Taxonomy" id="1344414"/>
    <lineage>
        <taxon>Eukaryota</taxon>
        <taxon>Fungi</taxon>
        <taxon>Dikarya</taxon>
        <taxon>Ascomycota</taxon>
        <taxon>Pezizomycotina</taxon>
        <taxon>Sordariomycetes</taxon>
        <taxon>Hypocreomycetidae</taxon>
        <taxon>Hypocreales</taxon>
        <taxon>Hypocreaceae</taxon>
        <taxon>Trichoderma</taxon>
    </lineage>
</organism>
<dbReference type="Gene3D" id="3.50.50.60">
    <property type="entry name" value="FAD/NAD(P)-binding domain"/>
    <property type="match status" value="1"/>
</dbReference>
<keyword evidence="3" id="KW-0274">FAD</keyword>